<dbReference type="InterPro" id="IPR024185">
    <property type="entry name" value="FTHF_cligase-like_sf"/>
</dbReference>
<reference evidence="6" key="1">
    <citation type="submission" date="2018-09" db="EMBL/GenBank/DDBJ databases">
        <title>whole genome sequence of T. equiperdum IVM-t1 strain.</title>
        <authorList>
            <person name="Suganuma K."/>
        </authorList>
    </citation>
    <scope>NUCLEOTIDE SEQUENCE [LARGE SCALE GENOMIC DNA]</scope>
    <source>
        <strain evidence="6">IVM-t1</strain>
    </source>
</reference>
<keyword evidence="3" id="KW-0067">ATP-binding</keyword>
<proteinExistence type="inferred from homology"/>
<keyword evidence="2" id="KW-0547">Nucleotide-binding</keyword>
<evidence type="ECO:0000313" key="6">
    <source>
        <dbReference type="EMBL" id="RHW71127.1"/>
    </source>
</evidence>
<dbReference type="GO" id="GO:0005524">
    <property type="term" value="F:ATP binding"/>
    <property type="evidence" value="ECO:0007669"/>
    <property type="project" value="UniProtKB-KW"/>
</dbReference>
<dbReference type="GO" id="GO:0030272">
    <property type="term" value="F:5-formyltetrahydrofolate cyclo-ligase activity"/>
    <property type="evidence" value="ECO:0007669"/>
    <property type="project" value="UniProtKB-EC"/>
</dbReference>
<evidence type="ECO:0000256" key="1">
    <source>
        <dbReference type="ARBA" id="ARBA00010638"/>
    </source>
</evidence>
<dbReference type="EC" id="6.3.3.2" evidence="5"/>
<organism evidence="6">
    <name type="scientific">Trypanosoma brucei equiperdum</name>
    <dbReference type="NCBI Taxonomy" id="630700"/>
    <lineage>
        <taxon>Eukaryota</taxon>
        <taxon>Discoba</taxon>
        <taxon>Euglenozoa</taxon>
        <taxon>Kinetoplastea</taxon>
        <taxon>Metakinetoplastina</taxon>
        <taxon>Trypanosomatida</taxon>
        <taxon>Trypanosomatidae</taxon>
        <taxon>Trypanosoma</taxon>
    </lineage>
</organism>
<dbReference type="SUPFAM" id="SSF100950">
    <property type="entry name" value="NagB/RpiA/CoA transferase-like"/>
    <property type="match status" value="1"/>
</dbReference>
<evidence type="ECO:0000256" key="3">
    <source>
        <dbReference type="ARBA" id="ARBA00022840"/>
    </source>
</evidence>
<dbReference type="GO" id="GO:0009396">
    <property type="term" value="P:folic acid-containing compound biosynthetic process"/>
    <property type="evidence" value="ECO:0007669"/>
    <property type="project" value="TreeGrafter"/>
</dbReference>
<dbReference type="Gene3D" id="3.40.50.10420">
    <property type="entry name" value="NagB/RpiA/CoA transferase-like"/>
    <property type="match status" value="1"/>
</dbReference>
<evidence type="ECO:0000256" key="2">
    <source>
        <dbReference type="ARBA" id="ARBA00022741"/>
    </source>
</evidence>
<dbReference type="GO" id="GO:0035999">
    <property type="term" value="P:tetrahydrofolate interconversion"/>
    <property type="evidence" value="ECO:0007669"/>
    <property type="project" value="TreeGrafter"/>
</dbReference>
<comment type="catalytic activity">
    <reaction evidence="4">
        <text>(6S)-5-formyl-5,6,7,8-tetrahydrofolate + ATP = (6R)-5,10-methenyltetrahydrofolate + ADP + phosphate</text>
        <dbReference type="Rhea" id="RHEA:10488"/>
        <dbReference type="ChEBI" id="CHEBI:30616"/>
        <dbReference type="ChEBI" id="CHEBI:43474"/>
        <dbReference type="ChEBI" id="CHEBI:57455"/>
        <dbReference type="ChEBI" id="CHEBI:57457"/>
        <dbReference type="ChEBI" id="CHEBI:456216"/>
        <dbReference type="EC" id="6.3.3.2"/>
    </reaction>
</comment>
<dbReference type="PANTHER" id="PTHR23407">
    <property type="entry name" value="ATPASE INHIBITOR/5-FORMYLTETRAHYDROFOLATE CYCLO-LIGASE"/>
    <property type="match status" value="1"/>
</dbReference>
<dbReference type="Pfam" id="PF01812">
    <property type="entry name" value="5-FTHF_cyc-lig"/>
    <property type="match status" value="1"/>
</dbReference>
<dbReference type="EMBL" id="QSBY01000008">
    <property type="protein sequence ID" value="RHW71127.1"/>
    <property type="molecule type" value="Genomic_DNA"/>
</dbReference>
<dbReference type="GO" id="GO:0005739">
    <property type="term" value="C:mitochondrion"/>
    <property type="evidence" value="ECO:0007669"/>
    <property type="project" value="TreeGrafter"/>
</dbReference>
<comment type="caution">
    <text evidence="6">The sequence shown here is derived from an EMBL/GenBank/DDBJ whole genome shotgun (WGS) entry which is preliminary data.</text>
</comment>
<accession>A0A3L6L7B0</accession>
<dbReference type="InterPro" id="IPR037171">
    <property type="entry name" value="NagB/RpiA_transferase-like"/>
</dbReference>
<gene>
    <name evidence="6" type="ORF">DPX39_080032000</name>
</gene>
<comment type="similarity">
    <text evidence="1">Belongs to the 5-formyltetrahydrofolate cyclo-ligase family.</text>
</comment>
<dbReference type="AlphaFoldDB" id="A0A3L6L7B0"/>
<dbReference type="PANTHER" id="PTHR23407:SF1">
    <property type="entry name" value="5-FORMYLTETRAHYDROFOLATE CYCLO-LIGASE"/>
    <property type="match status" value="1"/>
</dbReference>
<keyword evidence="6" id="KW-0436">Ligase</keyword>
<dbReference type="Proteomes" id="UP000266743">
    <property type="component" value="Chromosome 8"/>
</dbReference>
<protein>
    <recommendedName>
        <fullName evidence="5">5-formyltetrahydrofolate cyclo-ligase</fullName>
        <ecNumber evidence="5">6.3.3.2</ecNumber>
    </recommendedName>
</protein>
<name>A0A3L6L7B0_9TRYP</name>
<evidence type="ECO:0000256" key="4">
    <source>
        <dbReference type="ARBA" id="ARBA00036539"/>
    </source>
</evidence>
<sequence>MYPLSAISDAKKVLRLTHMRRLRAAARSDPSALKLESIRICEVLYERICVLRRKHLGVEGAMLPPLLLCAYLPLFYEVDLRPLLSRLWRERPNEHLRCVSVFVPTVLAQFKNVNSCTGTSVPVPLRSFPPQTVAERLMSAMLFVEVLGEGDLLRSFDVRGCYGLMELKEGILHRDIFRSGESVTCGVSPSSRRVTACDWWHSLFPHCPRPAGLIESGDHPRGGVQRGPLLSLTPGVLFDRTGGRLGKGGGYYDRFLQFQRCASGDPAEETTLAWGVAREMQLLSGEGDKLPVYRDSLPSHGMKDALMDAVVTSTEFVKCS</sequence>
<evidence type="ECO:0000256" key="5">
    <source>
        <dbReference type="ARBA" id="ARBA00038966"/>
    </source>
</evidence>
<dbReference type="InterPro" id="IPR002698">
    <property type="entry name" value="FTHF_cligase"/>
</dbReference>